<evidence type="ECO:0000256" key="2">
    <source>
        <dbReference type="ARBA" id="ARBA00022980"/>
    </source>
</evidence>
<evidence type="ECO:0000313" key="4">
    <source>
        <dbReference type="EMBL" id="KKK53871.1"/>
    </source>
</evidence>
<evidence type="ECO:0008006" key="5">
    <source>
        <dbReference type="Google" id="ProtNLM"/>
    </source>
</evidence>
<dbReference type="InterPro" id="IPR001971">
    <property type="entry name" value="Ribosomal_uS11"/>
</dbReference>
<organism evidence="4">
    <name type="scientific">marine sediment metagenome</name>
    <dbReference type="NCBI Taxonomy" id="412755"/>
    <lineage>
        <taxon>unclassified sequences</taxon>
        <taxon>metagenomes</taxon>
        <taxon>ecological metagenomes</taxon>
    </lineage>
</organism>
<accession>A0A0F8Z192</accession>
<protein>
    <recommendedName>
        <fullName evidence="5">30S ribosomal protein S11</fullName>
    </recommendedName>
</protein>
<proteinExistence type="inferred from homology"/>
<dbReference type="InterPro" id="IPR036967">
    <property type="entry name" value="Ribosomal_uS11_sf"/>
</dbReference>
<comment type="caution">
    <text evidence="4">The sequence shown here is derived from an EMBL/GenBank/DDBJ whole genome shotgun (WGS) entry which is preliminary data.</text>
</comment>
<comment type="similarity">
    <text evidence="1">Belongs to the universal ribosomal protein uS11 family.</text>
</comment>
<keyword evidence="2" id="KW-0689">Ribosomal protein</keyword>
<feature type="non-terminal residue" evidence="4">
    <location>
        <position position="210"/>
    </location>
</feature>
<sequence>MNKVREIIEKYAPIDGYLAIHGFKADQCKIIHYEDFDKLEKELVAVLQEDKWISVSINKIETGVNNKLVFESGNWHSYFKIDNQTFYLSESPTKKESKDDVKEKWGIAHIYSSYNNTIIHITDLTGAETVAISSGGIHVTADRYESSPFAAMKAANAVVEIAITKGFTALHIRVRAVGGVGSRVPGPGAQASIRALARGGFRIGRIDDVT</sequence>
<reference evidence="4" key="1">
    <citation type="journal article" date="2015" name="Nature">
        <title>Complex archaea that bridge the gap between prokaryotes and eukaryotes.</title>
        <authorList>
            <person name="Spang A."/>
            <person name="Saw J.H."/>
            <person name="Jorgensen S.L."/>
            <person name="Zaremba-Niedzwiedzka K."/>
            <person name="Martijn J."/>
            <person name="Lind A.E."/>
            <person name="van Eijk R."/>
            <person name="Schleper C."/>
            <person name="Guy L."/>
            <person name="Ettema T.J."/>
        </authorList>
    </citation>
    <scope>NUCLEOTIDE SEQUENCE</scope>
</reference>
<evidence type="ECO:0000256" key="3">
    <source>
        <dbReference type="ARBA" id="ARBA00023274"/>
    </source>
</evidence>
<dbReference type="EMBL" id="LAZR01066288">
    <property type="protein sequence ID" value="KKK53871.1"/>
    <property type="molecule type" value="Genomic_DNA"/>
</dbReference>
<dbReference type="SUPFAM" id="SSF53137">
    <property type="entry name" value="Translational machinery components"/>
    <property type="match status" value="1"/>
</dbReference>
<keyword evidence="3" id="KW-0687">Ribonucleoprotein</keyword>
<evidence type="ECO:0000256" key="1">
    <source>
        <dbReference type="ARBA" id="ARBA00006194"/>
    </source>
</evidence>
<dbReference type="PANTHER" id="PTHR11759">
    <property type="entry name" value="40S RIBOSOMAL PROTEIN S14/30S RIBOSOMAL PROTEIN S11"/>
    <property type="match status" value="1"/>
</dbReference>
<dbReference type="Pfam" id="PF00411">
    <property type="entry name" value="Ribosomal_S11"/>
    <property type="match status" value="1"/>
</dbReference>
<dbReference type="GO" id="GO:0006412">
    <property type="term" value="P:translation"/>
    <property type="evidence" value="ECO:0007669"/>
    <property type="project" value="InterPro"/>
</dbReference>
<dbReference type="Gene3D" id="3.30.420.80">
    <property type="entry name" value="Ribosomal protein S11"/>
    <property type="match status" value="1"/>
</dbReference>
<dbReference type="GO" id="GO:1990904">
    <property type="term" value="C:ribonucleoprotein complex"/>
    <property type="evidence" value="ECO:0007669"/>
    <property type="project" value="UniProtKB-KW"/>
</dbReference>
<dbReference type="GO" id="GO:0003735">
    <property type="term" value="F:structural constituent of ribosome"/>
    <property type="evidence" value="ECO:0007669"/>
    <property type="project" value="InterPro"/>
</dbReference>
<dbReference type="AlphaFoldDB" id="A0A0F8Z192"/>
<name>A0A0F8Z192_9ZZZZ</name>
<dbReference type="HAMAP" id="MF_01310">
    <property type="entry name" value="Ribosomal_uS11"/>
    <property type="match status" value="1"/>
</dbReference>
<gene>
    <name evidence="4" type="ORF">LCGC14_3090410</name>
</gene>
<dbReference type="GO" id="GO:0005840">
    <property type="term" value="C:ribosome"/>
    <property type="evidence" value="ECO:0007669"/>
    <property type="project" value="UniProtKB-KW"/>
</dbReference>